<evidence type="ECO:0000313" key="2">
    <source>
        <dbReference type="WBParaSite" id="mrna-Wban_10594"/>
    </source>
</evidence>
<dbReference type="AlphaFoldDB" id="A0AAF5Q719"/>
<reference evidence="1" key="2">
    <citation type="journal article" date="2016" name="Mol. Ecol.">
        <title>Population genomics of the filarial nematode parasite Wuchereria bancrofti from mosquitoes.</title>
        <authorList>
            <person name="Small S.T."/>
            <person name="Reimer L.J."/>
            <person name="Tisch D.J."/>
            <person name="King C.L."/>
            <person name="Christensen B.M."/>
            <person name="Siba P.M."/>
            <person name="Kazura J.W."/>
            <person name="Serre D."/>
            <person name="Zimmerman P.A."/>
        </authorList>
    </citation>
    <scope>NUCLEOTIDE SEQUENCE</scope>
    <source>
        <strain evidence="1">pt0022</strain>
    </source>
</reference>
<proteinExistence type="predicted"/>
<name>A0AAF5Q719_WUCBA</name>
<evidence type="ECO:0000313" key="1">
    <source>
        <dbReference type="Proteomes" id="UP000093561"/>
    </source>
</evidence>
<sequence length="69" mass="7637">MSRDGPDVSSAAYAASVYVTQDRKVSLVFAKSRIAPIKAKDRLNDNEYELAIDVLIKSPIGRNNGRRNN</sequence>
<dbReference type="Proteomes" id="UP000093561">
    <property type="component" value="Unassembled WGS sequence"/>
</dbReference>
<reference evidence="2" key="3">
    <citation type="submission" date="2024-02" db="UniProtKB">
        <authorList>
            <consortium name="WormBaseParasite"/>
        </authorList>
    </citation>
    <scope>IDENTIFICATION</scope>
    <source>
        <strain evidence="2">pt0022</strain>
    </source>
</reference>
<reference evidence="1" key="1">
    <citation type="submission" date="2015-03" db="EMBL/GenBank/DDBJ databases">
        <title>Wuchereria bancrofti Genome Sequencing Papua New Guinea Strain.</title>
        <authorList>
            <person name="Small S.T."/>
            <person name="Serre D."/>
            <person name="Zimmerman P.A."/>
        </authorList>
    </citation>
    <scope>NUCLEOTIDE SEQUENCE [LARGE SCALE GENOMIC DNA]</scope>
    <source>
        <strain evidence="1">pt0022</strain>
    </source>
</reference>
<organism evidence="1 2">
    <name type="scientific">Wuchereria bancrofti</name>
    <dbReference type="NCBI Taxonomy" id="6293"/>
    <lineage>
        <taxon>Eukaryota</taxon>
        <taxon>Metazoa</taxon>
        <taxon>Ecdysozoa</taxon>
        <taxon>Nematoda</taxon>
        <taxon>Chromadorea</taxon>
        <taxon>Rhabditida</taxon>
        <taxon>Spirurina</taxon>
        <taxon>Spiruromorpha</taxon>
        <taxon>Filarioidea</taxon>
        <taxon>Onchocercidae</taxon>
        <taxon>Wuchereria</taxon>
    </lineage>
</organism>
<dbReference type="WBParaSite" id="mrna-Wban_10594">
    <property type="protein sequence ID" value="mrna-Wban_10594"/>
    <property type="gene ID" value="Wban_10594"/>
</dbReference>
<protein>
    <submittedName>
        <fullName evidence="2">Uncharacterized protein</fullName>
    </submittedName>
</protein>
<accession>A0AAF5Q719</accession>